<protein>
    <submittedName>
        <fullName evidence="1">Uncharacterized protein</fullName>
    </submittedName>
</protein>
<gene>
    <name evidence="1" type="ORF">MANES_05G065600</name>
</gene>
<dbReference type="EMBL" id="CM004391">
    <property type="protein sequence ID" value="OAY49559.1"/>
    <property type="molecule type" value="Genomic_DNA"/>
</dbReference>
<sequence length="47" mass="5354">MGMRKKGSDVENYLFYEGINSFVIRKSPMDPSELSTHSPASIFLLIF</sequence>
<proteinExistence type="predicted"/>
<reference evidence="1" key="1">
    <citation type="submission" date="2016-02" db="EMBL/GenBank/DDBJ databases">
        <title>WGS assembly of Manihot esculenta.</title>
        <authorList>
            <person name="Bredeson J.V."/>
            <person name="Prochnik S.E."/>
            <person name="Lyons J.B."/>
            <person name="Schmutz J."/>
            <person name="Grimwood J."/>
            <person name="Vrebalov J."/>
            <person name="Bart R.S."/>
            <person name="Amuge T."/>
            <person name="Ferguson M.E."/>
            <person name="Green R."/>
            <person name="Putnam N."/>
            <person name="Stites J."/>
            <person name="Rounsley S."/>
            <person name="Rokhsar D.S."/>
        </authorList>
    </citation>
    <scope>NUCLEOTIDE SEQUENCE [LARGE SCALE GENOMIC DNA]</scope>
    <source>
        <tissue evidence="1">Leaf</tissue>
    </source>
</reference>
<accession>A0A2C9VTU0</accession>
<organism evidence="1">
    <name type="scientific">Manihot esculenta</name>
    <name type="common">Cassava</name>
    <name type="synonym">Jatropha manihot</name>
    <dbReference type="NCBI Taxonomy" id="3983"/>
    <lineage>
        <taxon>Eukaryota</taxon>
        <taxon>Viridiplantae</taxon>
        <taxon>Streptophyta</taxon>
        <taxon>Embryophyta</taxon>
        <taxon>Tracheophyta</taxon>
        <taxon>Spermatophyta</taxon>
        <taxon>Magnoliopsida</taxon>
        <taxon>eudicotyledons</taxon>
        <taxon>Gunneridae</taxon>
        <taxon>Pentapetalae</taxon>
        <taxon>rosids</taxon>
        <taxon>fabids</taxon>
        <taxon>Malpighiales</taxon>
        <taxon>Euphorbiaceae</taxon>
        <taxon>Crotonoideae</taxon>
        <taxon>Manihoteae</taxon>
        <taxon>Manihot</taxon>
    </lineage>
</organism>
<name>A0A2C9VTU0_MANES</name>
<evidence type="ECO:0000313" key="1">
    <source>
        <dbReference type="EMBL" id="OAY49559.1"/>
    </source>
</evidence>
<dbReference type="AlphaFoldDB" id="A0A2C9VTU0"/>